<keyword evidence="6" id="KW-1185">Reference proteome</keyword>
<dbReference type="PRINTS" id="PR00252">
    <property type="entry name" value="NRIONCHANNEL"/>
</dbReference>
<protein>
    <recommendedName>
        <fullName evidence="4">Neurotransmitter-gated ion-channel ligand-binding domain-containing protein</fullName>
    </recommendedName>
</protein>
<dbReference type="InterPro" id="IPR006201">
    <property type="entry name" value="Neur_channel"/>
</dbReference>
<dbReference type="AlphaFoldDB" id="A0A443R9N2"/>
<dbReference type="PROSITE" id="PS00236">
    <property type="entry name" value="NEUROTR_ION_CHANNEL"/>
    <property type="match status" value="1"/>
</dbReference>
<comment type="similarity">
    <text evidence="3">Belongs to the ligand-gated ion channel (TC 1.A.9) family.</text>
</comment>
<evidence type="ECO:0000313" key="5">
    <source>
        <dbReference type="EMBL" id="RWS11978.1"/>
    </source>
</evidence>
<evidence type="ECO:0000256" key="3">
    <source>
        <dbReference type="RuleBase" id="RU000687"/>
    </source>
</evidence>
<evidence type="ECO:0000313" key="6">
    <source>
        <dbReference type="Proteomes" id="UP000285301"/>
    </source>
</evidence>
<sequence length="255" mass="29828">NVIIGGGETLYTFHQIVVRSPYDKYVRPAIDGEAVRVNLSIHINDIEISKETKEYLYLDITLDFQQLWNDPRLIYEVYLSTTPRILLGKYEFFQLIWKPDTFISNAYNLKNFSNPPLFIRIQQNGNVFFSERLTASIKCEQNLANFPCDTLHCGIEIESYIYPFSEVEYYFESLTTSKILLPHFEIKGKFAQSKRLQRPTGEFSRVIVGFSLKRNIDDYAAKPSFYSILLSNLNNFRREFNNHSSKSDKSKYCLN</sequence>
<feature type="non-terminal residue" evidence="5">
    <location>
        <position position="255"/>
    </location>
</feature>
<keyword evidence="3" id="KW-0406">Ion transport</keyword>
<dbReference type="Gene3D" id="2.70.170.10">
    <property type="entry name" value="Neurotransmitter-gated ion-channel ligand-binding domain"/>
    <property type="match status" value="1"/>
</dbReference>
<evidence type="ECO:0000256" key="2">
    <source>
        <dbReference type="ARBA" id="ARBA00023136"/>
    </source>
</evidence>
<gene>
    <name evidence="5" type="ORF">B4U79_04144</name>
</gene>
<dbReference type="InterPro" id="IPR018000">
    <property type="entry name" value="Neurotransmitter_ion_chnl_CS"/>
</dbReference>
<feature type="domain" description="Neurotransmitter-gated ion-channel ligand-binding" evidence="4">
    <location>
        <begin position="20"/>
        <end position="215"/>
    </location>
</feature>
<dbReference type="InterPro" id="IPR036734">
    <property type="entry name" value="Neur_chan_lig-bd_sf"/>
</dbReference>
<reference evidence="5 6" key="1">
    <citation type="journal article" date="2018" name="Gigascience">
        <title>Genomes of trombidid mites reveal novel predicted allergens and laterally-transferred genes associated with secondary metabolism.</title>
        <authorList>
            <person name="Dong X."/>
            <person name="Chaisiri K."/>
            <person name="Xia D."/>
            <person name="Armstrong S.D."/>
            <person name="Fang Y."/>
            <person name="Donnelly M.J."/>
            <person name="Kadowaki T."/>
            <person name="McGarry J.W."/>
            <person name="Darby A.C."/>
            <person name="Makepeace B.L."/>
        </authorList>
    </citation>
    <scope>NUCLEOTIDE SEQUENCE [LARGE SCALE GENOMIC DNA]</scope>
    <source>
        <strain evidence="5">UoL-WK</strain>
    </source>
</reference>
<feature type="non-terminal residue" evidence="5">
    <location>
        <position position="1"/>
    </location>
</feature>
<dbReference type="InterPro" id="IPR006202">
    <property type="entry name" value="Neur_chan_lig-bd"/>
</dbReference>
<dbReference type="STRING" id="1965070.A0A443R9N2"/>
<proteinExistence type="inferred from homology"/>
<dbReference type="PANTHER" id="PTHR18945">
    <property type="entry name" value="NEUROTRANSMITTER GATED ION CHANNEL"/>
    <property type="match status" value="1"/>
</dbReference>
<evidence type="ECO:0000256" key="1">
    <source>
        <dbReference type="ARBA" id="ARBA00004141"/>
    </source>
</evidence>
<name>A0A443R9N2_9ACAR</name>
<organism evidence="5 6">
    <name type="scientific">Dinothrombium tinctorium</name>
    <dbReference type="NCBI Taxonomy" id="1965070"/>
    <lineage>
        <taxon>Eukaryota</taxon>
        <taxon>Metazoa</taxon>
        <taxon>Ecdysozoa</taxon>
        <taxon>Arthropoda</taxon>
        <taxon>Chelicerata</taxon>
        <taxon>Arachnida</taxon>
        <taxon>Acari</taxon>
        <taxon>Acariformes</taxon>
        <taxon>Trombidiformes</taxon>
        <taxon>Prostigmata</taxon>
        <taxon>Anystina</taxon>
        <taxon>Parasitengona</taxon>
        <taxon>Trombidioidea</taxon>
        <taxon>Trombidiidae</taxon>
        <taxon>Dinothrombium</taxon>
    </lineage>
</organism>
<comment type="subcellular location">
    <subcellularLocation>
        <location evidence="1">Membrane</location>
        <topology evidence="1">Multi-pass membrane protein</topology>
    </subcellularLocation>
</comment>
<dbReference type="GO" id="GO:0005230">
    <property type="term" value="F:extracellular ligand-gated monoatomic ion channel activity"/>
    <property type="evidence" value="ECO:0007669"/>
    <property type="project" value="InterPro"/>
</dbReference>
<dbReference type="Pfam" id="PF02931">
    <property type="entry name" value="Neur_chan_LBD"/>
    <property type="match status" value="1"/>
</dbReference>
<dbReference type="Proteomes" id="UP000285301">
    <property type="component" value="Unassembled WGS sequence"/>
</dbReference>
<dbReference type="OrthoDB" id="6514602at2759"/>
<dbReference type="GO" id="GO:0004888">
    <property type="term" value="F:transmembrane signaling receptor activity"/>
    <property type="evidence" value="ECO:0007669"/>
    <property type="project" value="InterPro"/>
</dbReference>
<keyword evidence="3" id="KW-0813">Transport</keyword>
<dbReference type="GO" id="GO:0016020">
    <property type="term" value="C:membrane"/>
    <property type="evidence" value="ECO:0007669"/>
    <property type="project" value="UniProtKB-SubCell"/>
</dbReference>
<keyword evidence="2" id="KW-0472">Membrane</keyword>
<keyword evidence="3" id="KW-0407">Ion channel</keyword>
<dbReference type="EMBL" id="NCKU01001500">
    <property type="protein sequence ID" value="RWS11978.1"/>
    <property type="molecule type" value="Genomic_DNA"/>
</dbReference>
<accession>A0A443R9N2</accession>
<dbReference type="SUPFAM" id="SSF63712">
    <property type="entry name" value="Nicotinic receptor ligand binding domain-like"/>
    <property type="match status" value="1"/>
</dbReference>
<evidence type="ECO:0000259" key="4">
    <source>
        <dbReference type="Pfam" id="PF02931"/>
    </source>
</evidence>
<comment type="caution">
    <text evidence="5">The sequence shown here is derived from an EMBL/GenBank/DDBJ whole genome shotgun (WGS) entry which is preliminary data.</text>
</comment>